<evidence type="ECO:0000256" key="6">
    <source>
        <dbReference type="ARBA" id="ARBA00022837"/>
    </source>
</evidence>
<keyword evidence="6" id="KW-0106">Calcium</keyword>
<dbReference type="InterPro" id="IPR044880">
    <property type="entry name" value="NCX_ion-bd_dom_sf"/>
</dbReference>
<keyword evidence="3" id="KW-0813">Transport</keyword>
<dbReference type="GO" id="GO:0000329">
    <property type="term" value="C:fungal-type vacuole membrane"/>
    <property type="evidence" value="ECO:0007669"/>
    <property type="project" value="TreeGrafter"/>
</dbReference>
<comment type="similarity">
    <text evidence="2">Belongs to the Ca(2+):cation antiporter (CaCA) (TC 2.A.19) family.</text>
</comment>
<feature type="compositionally biased region" description="Basic and acidic residues" evidence="11">
    <location>
        <begin position="11"/>
        <end position="21"/>
    </location>
</feature>
<organism evidence="14 15">
    <name type="scientific">Elaphomyces granulatus</name>
    <dbReference type="NCBI Taxonomy" id="519963"/>
    <lineage>
        <taxon>Eukaryota</taxon>
        <taxon>Fungi</taxon>
        <taxon>Dikarya</taxon>
        <taxon>Ascomycota</taxon>
        <taxon>Pezizomycotina</taxon>
        <taxon>Eurotiomycetes</taxon>
        <taxon>Eurotiomycetidae</taxon>
        <taxon>Eurotiales</taxon>
        <taxon>Elaphomycetaceae</taxon>
        <taxon>Elaphomyces</taxon>
    </lineage>
</organism>
<dbReference type="PANTHER" id="PTHR31503:SF14">
    <property type="entry name" value="VACUOLAR CALCIUM ION TRANSPORTER"/>
    <property type="match status" value="1"/>
</dbReference>
<feature type="domain" description="Sodium/calcium exchanger membrane region" evidence="13">
    <location>
        <begin position="78"/>
        <end position="243"/>
    </location>
</feature>
<evidence type="ECO:0000256" key="2">
    <source>
        <dbReference type="ARBA" id="ARBA00008170"/>
    </source>
</evidence>
<gene>
    <name evidence="14" type="ORF">Egran_06439</name>
</gene>
<dbReference type="PANTHER" id="PTHR31503">
    <property type="entry name" value="VACUOLAR CALCIUM ION TRANSPORTER"/>
    <property type="match status" value="1"/>
</dbReference>
<dbReference type="GO" id="GO:0015369">
    <property type="term" value="F:calcium:proton antiporter activity"/>
    <property type="evidence" value="ECO:0007669"/>
    <property type="project" value="InterPro"/>
</dbReference>
<protein>
    <recommendedName>
        <fullName evidence="13">Sodium/calcium exchanger membrane region domain-containing protein</fullName>
    </recommendedName>
</protein>
<feature type="transmembrane region" description="Helical" evidence="12">
    <location>
        <begin position="273"/>
        <end position="297"/>
    </location>
</feature>
<keyword evidence="4" id="KW-0109">Calcium transport</keyword>
<keyword evidence="10" id="KW-0175">Coiled coil</keyword>
<evidence type="ECO:0000256" key="4">
    <source>
        <dbReference type="ARBA" id="ARBA00022568"/>
    </source>
</evidence>
<dbReference type="EMBL" id="NPHW01006444">
    <property type="protein sequence ID" value="OXV05793.1"/>
    <property type="molecule type" value="Genomic_DNA"/>
</dbReference>
<evidence type="ECO:0000313" key="15">
    <source>
        <dbReference type="Proteomes" id="UP000243515"/>
    </source>
</evidence>
<evidence type="ECO:0000256" key="9">
    <source>
        <dbReference type="ARBA" id="ARBA00023136"/>
    </source>
</evidence>
<accession>A0A232LNQ6</accession>
<comment type="caution">
    <text evidence="14">The sequence shown here is derived from an EMBL/GenBank/DDBJ whole genome shotgun (WGS) entry which is preliminary data.</text>
</comment>
<comment type="subcellular location">
    <subcellularLocation>
        <location evidence="1">Endomembrane system</location>
        <topology evidence="1">Multi-pass membrane protein</topology>
    </subcellularLocation>
</comment>
<feature type="transmembrane region" description="Helical" evidence="12">
    <location>
        <begin position="179"/>
        <end position="203"/>
    </location>
</feature>
<keyword evidence="8" id="KW-0406">Ion transport</keyword>
<dbReference type="NCBIfam" id="TIGR00378">
    <property type="entry name" value="cax"/>
    <property type="match status" value="1"/>
</dbReference>
<dbReference type="OrthoDB" id="1699231at2759"/>
<proteinExistence type="inferred from homology"/>
<keyword evidence="5 12" id="KW-0812">Transmembrane</keyword>
<name>A0A232LNQ6_9EURO</name>
<evidence type="ECO:0000256" key="5">
    <source>
        <dbReference type="ARBA" id="ARBA00022692"/>
    </source>
</evidence>
<evidence type="ECO:0000256" key="1">
    <source>
        <dbReference type="ARBA" id="ARBA00004127"/>
    </source>
</evidence>
<reference evidence="14 15" key="1">
    <citation type="journal article" date="2015" name="Environ. Microbiol.">
        <title>Metagenome sequence of Elaphomyces granulatus from sporocarp tissue reveals Ascomycota ectomycorrhizal fingerprints of genome expansion and a Proteobacteria-rich microbiome.</title>
        <authorList>
            <person name="Quandt C.A."/>
            <person name="Kohler A."/>
            <person name="Hesse C.N."/>
            <person name="Sharpton T.J."/>
            <person name="Martin F."/>
            <person name="Spatafora J.W."/>
        </authorList>
    </citation>
    <scope>NUCLEOTIDE SEQUENCE [LARGE SCALE GENOMIC DNA]</scope>
    <source>
        <strain evidence="14 15">OSC145934</strain>
    </source>
</reference>
<feature type="region of interest" description="Disordered" evidence="11">
    <location>
        <begin position="1"/>
        <end position="38"/>
    </location>
</feature>
<dbReference type="InterPro" id="IPR004837">
    <property type="entry name" value="NaCa_Exmemb"/>
</dbReference>
<feature type="transmembrane region" description="Helical" evidence="12">
    <location>
        <begin position="110"/>
        <end position="132"/>
    </location>
</feature>
<evidence type="ECO:0000256" key="7">
    <source>
        <dbReference type="ARBA" id="ARBA00022989"/>
    </source>
</evidence>
<evidence type="ECO:0000313" key="14">
    <source>
        <dbReference type="EMBL" id="OXV05793.1"/>
    </source>
</evidence>
<dbReference type="InterPro" id="IPR004713">
    <property type="entry name" value="CaH_exchang"/>
</dbReference>
<feature type="transmembrane region" description="Helical" evidence="12">
    <location>
        <begin position="377"/>
        <end position="396"/>
    </location>
</feature>
<keyword evidence="15" id="KW-1185">Reference proteome</keyword>
<dbReference type="Proteomes" id="UP000243515">
    <property type="component" value="Unassembled WGS sequence"/>
</dbReference>
<evidence type="ECO:0000256" key="8">
    <source>
        <dbReference type="ARBA" id="ARBA00023065"/>
    </source>
</evidence>
<dbReference type="InterPro" id="IPR004798">
    <property type="entry name" value="CAX-like"/>
</dbReference>
<dbReference type="Pfam" id="PF01699">
    <property type="entry name" value="Na_Ca_ex"/>
    <property type="match status" value="2"/>
</dbReference>
<feature type="transmembrane region" description="Helical" evidence="12">
    <location>
        <begin position="79"/>
        <end position="98"/>
    </location>
</feature>
<evidence type="ECO:0000256" key="11">
    <source>
        <dbReference type="SAM" id="MobiDB-lite"/>
    </source>
</evidence>
<evidence type="ECO:0000259" key="13">
    <source>
        <dbReference type="Pfam" id="PF01699"/>
    </source>
</evidence>
<feature type="domain" description="Sodium/calcium exchanger membrane region" evidence="13">
    <location>
        <begin position="280"/>
        <end position="419"/>
    </location>
</feature>
<evidence type="ECO:0000256" key="3">
    <source>
        <dbReference type="ARBA" id="ARBA00022448"/>
    </source>
</evidence>
<keyword evidence="7 12" id="KW-1133">Transmembrane helix</keyword>
<dbReference type="Gene3D" id="1.20.1420.30">
    <property type="entry name" value="NCX, central ion-binding region"/>
    <property type="match status" value="2"/>
</dbReference>
<feature type="transmembrane region" description="Helical" evidence="12">
    <location>
        <begin position="403"/>
        <end position="422"/>
    </location>
</feature>
<feature type="transmembrane region" description="Helical" evidence="12">
    <location>
        <begin position="223"/>
        <end position="241"/>
    </location>
</feature>
<evidence type="ECO:0000256" key="10">
    <source>
        <dbReference type="SAM" id="Coils"/>
    </source>
</evidence>
<dbReference type="FunFam" id="1.20.1420.30:FF:000026">
    <property type="entry name" value="Vacuolar calcium ion transporter"/>
    <property type="match status" value="1"/>
</dbReference>
<feature type="coiled-coil region" evidence="10">
    <location>
        <begin position="515"/>
        <end position="568"/>
    </location>
</feature>
<keyword evidence="9 12" id="KW-0472">Membrane</keyword>
<feature type="transmembrane region" description="Helical" evidence="12">
    <location>
        <begin position="144"/>
        <end position="167"/>
    </location>
</feature>
<dbReference type="GO" id="GO:0012505">
    <property type="term" value="C:endomembrane system"/>
    <property type="evidence" value="ECO:0007669"/>
    <property type="project" value="UniProtKB-SubCell"/>
</dbReference>
<dbReference type="GO" id="GO:0006874">
    <property type="term" value="P:intracellular calcium ion homeostasis"/>
    <property type="evidence" value="ECO:0007669"/>
    <property type="project" value="TreeGrafter"/>
</dbReference>
<evidence type="ECO:0000256" key="12">
    <source>
        <dbReference type="SAM" id="Phobius"/>
    </source>
</evidence>
<sequence>MDPQRRLPSVHRPDADTERGNRGYSGSKARGSLSVLPTREAPDGSPLFRIHSSGESVNILWPFVPAAIVLHFARPDLHVWVFTLNYIAIVPTANLIGFAGGELARKLPKAWGIVLETNLTSIVELVIFVILIAKDKDSNLITVIQAAILGSILANLLLCLGLCFFVGGINRDEQSFHEAISEVGSGLLLVAGFGLLIPSAFYSTVYQTGVIDVTELASRTRKISRATSVILLAAFVMYLWFNLRSHTSIFDDVLHGDEKQGEDRDKNSQRAKLTLTECIIAIIIALTCVTMSAFFLVEEIPFVVQRGRIPENFMGLILVPLVEKAAEHLTAIDEAWDNQINFALFHCLGPSIQTALLNAPLVVLIGWGLHKQMDLNFEIFMIVLLVLSILVVGNFLRDGKSNYLEGGLLVLVYIIVAVSTWYSKLENSGSLQVVLHNANLSATRPFLEDDIRNSIDLLKSSTAAIHRQTAILKSQCEDLRKELRNDKDARLDQDRTLAHLLKRHRFQKQHITAAADDIREQIEAKMNAVKEAAATERRQVLSWTTTRLKEHDRTFSNAERLLLDLESKKDDDVMRNRALELTSTLSRLVSEELYWRLDRMYMETILGRLPTSAELTEEDAEQIAGLEEELEALYPEIDALAEMSAKQQFGERILREFYRNRSQSQSISNRKLDEVSNMILEMTLSIETIRECLLDSQLYREALENFADTYRYEIGNQASCHPTKGGALRRDPLQEAIPNASQTTSTAEPSSLERFLRRLGVSGDLYVKSSGTSDSTDSLREKRHDILEFLSHLGIGADSPLAAHLNPTDQATELLESALHSDSSYAISLLDASQEESVSALEKKLGFVQKGVEGVNLDIIHERDKAQEKFLERWL</sequence>
<dbReference type="AlphaFoldDB" id="A0A232LNQ6"/>